<dbReference type="EC" id="3.1.3.1" evidence="4"/>
<protein>
    <submittedName>
        <fullName evidence="4">Alkaline phosphatase</fullName>
        <ecNumber evidence="4">3.1.3.1</ecNumber>
    </submittedName>
</protein>
<feature type="transmembrane region" description="Helical" evidence="2">
    <location>
        <begin position="921"/>
        <end position="942"/>
    </location>
</feature>
<reference evidence="4" key="1">
    <citation type="journal article" date="2013" name="PLoS ONE">
        <title>Biosynthesis of vitamins and cofactors in bacterium-harbouring trypanosomatids depends on the symbiotic association as revealed by genomic analyses.</title>
        <authorList>
            <person name="Klein C.C."/>
            <person name="Alves J.M."/>
            <person name="Serrano M.G."/>
            <person name="Buck G.A."/>
            <person name="Vasconcelos A.T."/>
            <person name="Sagot M.F."/>
            <person name="Teixeira M.M."/>
            <person name="Camargo E.P."/>
            <person name="Motta M.C."/>
        </authorList>
    </citation>
    <scope>NUCLEOTIDE SEQUENCE</scope>
    <source>
        <strain evidence="4">TCC001E</strain>
    </source>
</reference>
<feature type="compositionally biased region" description="Basic residues" evidence="1">
    <location>
        <begin position="26"/>
        <end position="35"/>
    </location>
</feature>
<feature type="region of interest" description="Disordered" evidence="1">
    <location>
        <begin position="376"/>
        <end position="413"/>
    </location>
</feature>
<feature type="compositionally biased region" description="Low complexity" evidence="1">
    <location>
        <begin position="13"/>
        <end position="25"/>
    </location>
</feature>
<dbReference type="PANTHER" id="PTHR33987">
    <property type="entry name" value="CALCINEURIN-LIKE METALLO-PHOSPHOESTERASE SUPERFAMILY PROTEIN"/>
    <property type="match status" value="1"/>
</dbReference>
<dbReference type="PANTHER" id="PTHR33987:SF1">
    <property type="entry name" value="CALCINEURIN-LIKE METALLO-PHOSPHOESTERASE SUPERFAMILY PROTEIN"/>
    <property type="match status" value="1"/>
</dbReference>
<evidence type="ECO:0000256" key="2">
    <source>
        <dbReference type="SAM" id="Phobius"/>
    </source>
</evidence>
<dbReference type="EMBL" id="KF160234">
    <property type="protein sequence ID" value="AGU68194.1"/>
    <property type="molecule type" value="Genomic_DNA"/>
</dbReference>
<sequence>MRQILSRLKARTSNADDANPSAAAAPRHRPSHPRGRRSAVSLLLRGKAFSWLIMACFLVAGVGIGAWLYSVLVDDDGDAAGRTLSMEEWKAVLERQAKRSAPPHEALGLSQVVFVSCNRHDRSQAYWGYIAAAAQCEMLPAGRRAMSAPCRRLYAGRSPLVKTIKTAAERSLRLQEEYMLSPLTVPVGACGSVVDSTESIEYRAQNKSTHWKAVMRAASGALRWNQVFFPAAGKELPQQQQQQQQRIVAPPPVSGLVWLGDAIYADKRPDGESTQSFGHVEHTMEEVGQMWVAQHDAPMYEAFRESCVQRERSSGGDDAGMLDDDRRDGDGNTIADTAMEWADRIGDALRELLGTNADDGANVNVKDDGGEIAEVNNAGAADDDADENRRGDGNQEGEGEAREEQEEDGGNGIFAGMLDALFNEDDDKDGALPGDAEADGEGMVERRLQGMAPEVDAEGNVLNVGRKGDGTESDRPKVFGTWDDHDMGKNDAGKEYAHRNVTQRYFLDFIEAPALDERWEREGVYAFHTLPFDRDIFLGSTLTKAAEFGGEGGHDARIVEMRRAVVAALREAYQHAVCLVLLDVRSFRDRPNGRHDGDMLGEAQWGWLEQRIREDIAPTRDGRGKCALTLVGGGIQLIADEKTAENWAAFPRSRDRLFGLFRHYKVERVAFLSGDVHMGEIAADFTPRTVNHVMGYPIVEATSSGLTHSAAVFRGAATALRLLFPSPRRVGRLYVERNFGTARLSLDGALAMEALPALVKTFQAIHDDRAAGDVEAVARHRLYLQRSVNHMVNATFTVFSIPKLGRPVLRLNFPLSMLTYEGARGYVAASVVPERGYVYHATIMGPQPKEAEGEPGGDPARASLPAAELVSIPVRSTGGQPGTALVAHYPNNAAPLFTGAIRVLQAYVLPERTISEVIRNLIGVAVLGGIVSFIAFVCWVVLRVQRRRKMRRRAKQYGAASQEADPSDALLDEAAAVAVSLTNYLSGGAEKRKEG</sequence>
<dbReference type="Pfam" id="PF09423">
    <property type="entry name" value="PhoD"/>
    <property type="match status" value="1"/>
</dbReference>
<keyword evidence="2" id="KW-0472">Membrane</keyword>
<keyword evidence="2" id="KW-0812">Transmembrane</keyword>
<dbReference type="GO" id="GO:0004035">
    <property type="term" value="F:alkaline phosphatase activity"/>
    <property type="evidence" value="ECO:0007669"/>
    <property type="project" value="UniProtKB-EC"/>
</dbReference>
<proteinExistence type="predicted"/>
<evidence type="ECO:0000259" key="3">
    <source>
        <dbReference type="Pfam" id="PF09423"/>
    </source>
</evidence>
<evidence type="ECO:0000256" key="1">
    <source>
        <dbReference type="SAM" id="MobiDB-lite"/>
    </source>
</evidence>
<dbReference type="CDD" id="cd07389">
    <property type="entry name" value="MPP_PhoD"/>
    <property type="match status" value="1"/>
</dbReference>
<evidence type="ECO:0000313" key="4">
    <source>
        <dbReference type="EMBL" id="AGU68194.1"/>
    </source>
</evidence>
<keyword evidence="4" id="KW-0378">Hydrolase</keyword>
<dbReference type="Gene3D" id="3.60.21.70">
    <property type="entry name" value="PhoD-like phosphatase"/>
    <property type="match status" value="1"/>
</dbReference>
<feature type="region of interest" description="Disordered" evidence="1">
    <location>
        <begin position="461"/>
        <end position="486"/>
    </location>
</feature>
<keyword evidence="2" id="KW-1133">Transmembrane helix</keyword>
<dbReference type="InterPro" id="IPR038607">
    <property type="entry name" value="PhoD-like_sf"/>
</dbReference>
<feature type="transmembrane region" description="Helical" evidence="2">
    <location>
        <begin position="48"/>
        <end position="69"/>
    </location>
</feature>
<feature type="region of interest" description="Disordered" evidence="1">
    <location>
        <begin position="308"/>
        <end position="333"/>
    </location>
</feature>
<name>T1YUS2_HERMU</name>
<feature type="compositionally biased region" description="Basic and acidic residues" evidence="1">
    <location>
        <begin position="466"/>
        <end position="486"/>
    </location>
</feature>
<accession>T1YUS2</accession>
<dbReference type="InterPro" id="IPR018946">
    <property type="entry name" value="PhoD-like_MPP"/>
</dbReference>
<organism evidence="4">
    <name type="scientific">Herpetomonas muscarum</name>
    <dbReference type="NCBI Taxonomy" id="5718"/>
    <lineage>
        <taxon>Eukaryota</taxon>
        <taxon>Discoba</taxon>
        <taxon>Euglenozoa</taxon>
        <taxon>Kinetoplastea</taxon>
        <taxon>Metakinetoplastina</taxon>
        <taxon>Trypanosomatida</taxon>
        <taxon>Trypanosomatidae</taxon>
        <taxon>Herpetomonas</taxon>
    </lineage>
</organism>
<dbReference type="AlphaFoldDB" id="T1YUS2"/>
<feature type="domain" description="PhoD-like phosphatase metallophosphatase" evidence="3">
    <location>
        <begin position="576"/>
        <end position="708"/>
    </location>
</feature>
<feature type="region of interest" description="Disordered" evidence="1">
    <location>
        <begin position="9"/>
        <end position="35"/>
    </location>
</feature>
<feature type="compositionally biased region" description="Acidic residues" evidence="1">
    <location>
        <begin position="395"/>
        <end position="409"/>
    </location>
</feature>